<proteinExistence type="predicted"/>
<evidence type="ECO:0000256" key="1">
    <source>
        <dbReference type="SAM" id="MobiDB-lite"/>
    </source>
</evidence>
<dbReference type="AlphaFoldDB" id="A0A9P3HF61"/>
<reference evidence="2" key="1">
    <citation type="submission" date="2021-11" db="EMBL/GenBank/DDBJ databases">
        <authorList>
            <person name="Herlambang A."/>
            <person name="Guo Y."/>
            <person name="Takashima Y."/>
            <person name="Nishizawa T."/>
        </authorList>
    </citation>
    <scope>NUCLEOTIDE SEQUENCE</scope>
    <source>
        <strain evidence="2">E1425</strain>
    </source>
</reference>
<feature type="compositionally biased region" description="Pro residues" evidence="1">
    <location>
        <begin position="226"/>
        <end position="235"/>
    </location>
</feature>
<feature type="compositionally biased region" description="Low complexity" evidence="1">
    <location>
        <begin position="30"/>
        <end position="46"/>
    </location>
</feature>
<protein>
    <submittedName>
        <fullName evidence="2">Uncharacterized protein</fullName>
    </submittedName>
</protein>
<feature type="compositionally biased region" description="Low complexity" evidence="1">
    <location>
        <begin position="173"/>
        <end position="193"/>
    </location>
</feature>
<feature type="compositionally biased region" description="Pro residues" evidence="1">
    <location>
        <begin position="206"/>
        <end position="216"/>
    </location>
</feature>
<feature type="compositionally biased region" description="Basic and acidic residues" evidence="1">
    <location>
        <begin position="1"/>
        <end position="10"/>
    </location>
</feature>
<comment type="caution">
    <text evidence="2">The sequence shown here is derived from an EMBL/GenBank/DDBJ whole genome shotgun (WGS) entry which is preliminary data.</text>
</comment>
<gene>
    <name evidence="2" type="ORF">EMPS_07571</name>
</gene>
<feature type="compositionally biased region" description="Basic residues" evidence="1">
    <location>
        <begin position="95"/>
        <end position="107"/>
    </location>
</feature>
<reference evidence="2" key="2">
    <citation type="journal article" date="2022" name="Microbiol. Resour. Announc.">
        <title>Whole-Genome Sequence of Entomortierella parvispora E1425, a Mucoromycotan Fungus Associated with Burkholderiaceae-Related Endosymbiotic Bacteria.</title>
        <authorList>
            <person name="Herlambang A."/>
            <person name="Guo Y."/>
            <person name="Takashima Y."/>
            <person name="Narisawa K."/>
            <person name="Ohta H."/>
            <person name="Nishizawa T."/>
        </authorList>
    </citation>
    <scope>NUCLEOTIDE SEQUENCE</scope>
    <source>
        <strain evidence="2">E1425</strain>
    </source>
</reference>
<feature type="compositionally biased region" description="Low complexity" evidence="1">
    <location>
        <begin position="123"/>
        <end position="138"/>
    </location>
</feature>
<evidence type="ECO:0000313" key="2">
    <source>
        <dbReference type="EMBL" id="GJJ75213.1"/>
    </source>
</evidence>
<name>A0A9P3HF61_9FUNG</name>
<feature type="region of interest" description="Disordered" evidence="1">
    <location>
        <begin position="1"/>
        <end position="235"/>
    </location>
</feature>
<feature type="compositionally biased region" description="Low complexity" evidence="1">
    <location>
        <begin position="81"/>
        <end position="90"/>
    </location>
</feature>
<sequence>MSSPDSDHQPLDQPSDQPIDAPSQSSFIYSLASRDPPSAASSSSPSQGPDPIGTEVPPLGGASSDPIHGPNVPDNEATAGSDSSSVNSDSPKCLSPRRTHQGQRRRPAISAPLSPLLEESPARHSSPSSSRRASRGSPVHTQRVVYTCSSTSSHSSPRQAPSNAEPYPPPQFRSARSQSAATRAEATAAAEARQSFHESPSIHPHSTPPLPQPPLPRSSSEGLRNPTPPPRPLPPYELRVNLLSYDQVEDLFHEQFHQYYKPIFEQLRREMQYLQGKFDIMGETMLDNRRILDRLNTLHDTYAQNNAGVQNDAYQANQHGSQLGNHYQYNSGYSYNDPGSAGYNDLSSVSYNYDYNYNNQINANSSPTHSDQNHSYHYYDSDEENGELNSRNS</sequence>
<feature type="region of interest" description="Disordered" evidence="1">
    <location>
        <begin position="362"/>
        <end position="393"/>
    </location>
</feature>
<feature type="compositionally biased region" description="Polar residues" evidence="1">
    <location>
        <begin position="12"/>
        <end position="28"/>
    </location>
</feature>
<organism evidence="2 3">
    <name type="scientific">Entomortierella parvispora</name>
    <dbReference type="NCBI Taxonomy" id="205924"/>
    <lineage>
        <taxon>Eukaryota</taxon>
        <taxon>Fungi</taxon>
        <taxon>Fungi incertae sedis</taxon>
        <taxon>Mucoromycota</taxon>
        <taxon>Mortierellomycotina</taxon>
        <taxon>Mortierellomycetes</taxon>
        <taxon>Mortierellales</taxon>
        <taxon>Mortierellaceae</taxon>
        <taxon>Entomortierella</taxon>
    </lineage>
</organism>
<dbReference type="EMBL" id="BQFW01000010">
    <property type="protein sequence ID" value="GJJ75213.1"/>
    <property type="molecule type" value="Genomic_DNA"/>
</dbReference>
<evidence type="ECO:0000313" key="3">
    <source>
        <dbReference type="Proteomes" id="UP000827284"/>
    </source>
</evidence>
<keyword evidence="3" id="KW-1185">Reference proteome</keyword>
<dbReference type="Proteomes" id="UP000827284">
    <property type="component" value="Unassembled WGS sequence"/>
</dbReference>
<feature type="compositionally biased region" description="Basic and acidic residues" evidence="1">
    <location>
        <begin position="371"/>
        <end position="380"/>
    </location>
</feature>
<accession>A0A9P3HF61</accession>